<organism evidence="2 3">
    <name type="scientific">Nesidiocoris tenuis</name>
    <dbReference type="NCBI Taxonomy" id="355587"/>
    <lineage>
        <taxon>Eukaryota</taxon>
        <taxon>Metazoa</taxon>
        <taxon>Ecdysozoa</taxon>
        <taxon>Arthropoda</taxon>
        <taxon>Hexapoda</taxon>
        <taxon>Insecta</taxon>
        <taxon>Pterygota</taxon>
        <taxon>Neoptera</taxon>
        <taxon>Paraneoptera</taxon>
        <taxon>Hemiptera</taxon>
        <taxon>Heteroptera</taxon>
        <taxon>Panheteroptera</taxon>
        <taxon>Cimicomorpha</taxon>
        <taxon>Miridae</taxon>
        <taxon>Dicyphina</taxon>
        <taxon>Nesidiocoris</taxon>
    </lineage>
</organism>
<accession>A0ABN7BEP2</accession>
<dbReference type="InterPro" id="IPR052220">
    <property type="entry name" value="METTL25"/>
</dbReference>
<protein>
    <submittedName>
        <fullName evidence="2">Ribosomal RNA adenine dimethylase domain containing 1</fullName>
    </submittedName>
</protein>
<name>A0ABN7BEP2_9HEMI</name>
<dbReference type="InterPro" id="IPR025714">
    <property type="entry name" value="Methyltranfer_dom"/>
</dbReference>
<dbReference type="InterPro" id="IPR029063">
    <property type="entry name" value="SAM-dependent_MTases_sf"/>
</dbReference>
<dbReference type="PANTHER" id="PTHR12496:SF0">
    <property type="entry name" value="METHYLTRANSFERASE DOMAIN-CONTAINING PROTEIN"/>
    <property type="match status" value="1"/>
</dbReference>
<reference evidence="2 3" key="1">
    <citation type="submission" date="2023-09" db="EMBL/GenBank/DDBJ databases">
        <title>Nesidiocoris tenuis whole genome shotgun sequence.</title>
        <authorList>
            <person name="Shibata T."/>
            <person name="Shimoda M."/>
            <person name="Kobayashi T."/>
            <person name="Uehara T."/>
        </authorList>
    </citation>
    <scope>NUCLEOTIDE SEQUENCE [LARGE SCALE GENOMIC DNA]</scope>
    <source>
        <strain evidence="2 3">Japan</strain>
    </source>
</reference>
<keyword evidence="3" id="KW-1185">Reference proteome</keyword>
<feature type="domain" description="Methyltransferase" evidence="1">
    <location>
        <begin position="109"/>
        <end position="248"/>
    </location>
</feature>
<sequence>MTFLNEESWDLDKCVAHLREMFAFLQRWKWLVTVRPIDIVVSRTLDEHAALLDFLAKIPLDKQKRILLGYYEDSWPVELKELIVESTSVVPAVPDLFSRNVPGKGTISKKDHETSRLSSLVCRICREMQPKGIVDVGSGLGYVDRVLCESIEGCSILAIESEEARCTTAHALNRNVGFGDRIVQVPRKLFSDNVHEMAEIVTETFDNSSCLIALHACGDLSLTSLKLFEVTPSLQSAVVVPCCYHKMAPCSKNEFDNFPCSEALKWTIADDRDLCCVSFLRLAAESSREMWLNRDPAQWARHARSVAYRALVQSYQENRNIVFRKRKRKAVKSKSTESWSDYAACWAKNTQAVEPNGTELNEETVENELKGFCTEEQASILVSKTLGYNTLRNVAQNVAELFVLVDRLTSLKEQNYDCSLARIADSAVSPRSVAIIVEK</sequence>
<evidence type="ECO:0000313" key="2">
    <source>
        <dbReference type="EMBL" id="BET02837.1"/>
    </source>
</evidence>
<evidence type="ECO:0000259" key="1">
    <source>
        <dbReference type="Pfam" id="PF13679"/>
    </source>
</evidence>
<dbReference type="Gene3D" id="3.40.50.150">
    <property type="entry name" value="Vaccinia Virus protein VP39"/>
    <property type="match status" value="1"/>
</dbReference>
<dbReference type="Pfam" id="PF13679">
    <property type="entry name" value="Methyltransf_32"/>
    <property type="match status" value="1"/>
</dbReference>
<proteinExistence type="predicted"/>
<dbReference type="SUPFAM" id="SSF53335">
    <property type="entry name" value="S-adenosyl-L-methionine-dependent methyltransferases"/>
    <property type="match status" value="1"/>
</dbReference>
<dbReference type="PANTHER" id="PTHR12496">
    <property type="entry name" value="CGI-41 METHYLTRANSFERASE"/>
    <property type="match status" value="1"/>
</dbReference>
<evidence type="ECO:0000313" key="3">
    <source>
        <dbReference type="Proteomes" id="UP001307889"/>
    </source>
</evidence>
<gene>
    <name evidence="2" type="ORF">NTJ_15655</name>
</gene>
<dbReference type="Proteomes" id="UP001307889">
    <property type="component" value="Chromosome 14"/>
</dbReference>
<dbReference type="EMBL" id="AP028922">
    <property type="protein sequence ID" value="BET02837.1"/>
    <property type="molecule type" value="Genomic_DNA"/>
</dbReference>